<evidence type="ECO:0000313" key="1">
    <source>
        <dbReference type="EMBL" id="AEA12967.1"/>
    </source>
</evidence>
<gene>
    <name evidence="1" type="ordered locus">TUZN_1496</name>
</gene>
<dbReference type="eggNOG" id="arCOG00996">
    <property type="taxonomic scope" value="Archaea"/>
</dbReference>
<dbReference type="KEGG" id="tuz:TUZN_1496"/>
<name>F2L240_THEU7</name>
<accession>F2L240</accession>
<dbReference type="STRING" id="999630.TUZN_1496"/>
<reference key="2">
    <citation type="submission" date="2011-03" db="EMBL/GenBank/DDBJ databases">
        <title>Complete genome sequence of the thermoacidophilic crenarchaeon Thermoproteus uzoniensis 768-20.</title>
        <authorList>
            <person name="Mardanov A.V."/>
            <person name="Gumerov V.M."/>
            <person name="Beletsky A.V."/>
            <person name="Prokofeva M.I."/>
            <person name="Bonch-Osmolovskaya E.A."/>
            <person name="Ravin N.V."/>
            <person name="Skryabin K.G."/>
        </authorList>
    </citation>
    <scope>NUCLEOTIDE SEQUENCE</scope>
    <source>
        <strain>768-20</strain>
    </source>
</reference>
<dbReference type="Proteomes" id="UP000008138">
    <property type="component" value="Chromosome"/>
</dbReference>
<dbReference type="GO" id="GO:0006400">
    <property type="term" value="P:tRNA modification"/>
    <property type="evidence" value="ECO:0007669"/>
    <property type="project" value="InterPro"/>
</dbReference>
<dbReference type="Gene3D" id="3.20.20.105">
    <property type="entry name" value="Queuine tRNA-ribosyltransferase-like"/>
    <property type="match status" value="1"/>
</dbReference>
<protein>
    <recommendedName>
        <fullName evidence="3">tRNA-ribosyltransferase</fullName>
    </recommendedName>
</protein>
<dbReference type="InterPro" id="IPR036511">
    <property type="entry name" value="TGT-like_sf"/>
</dbReference>
<evidence type="ECO:0008006" key="3">
    <source>
        <dbReference type="Google" id="ProtNLM"/>
    </source>
</evidence>
<reference evidence="1 2" key="1">
    <citation type="journal article" date="2011" name="J. Bacteriol.">
        <title>Complete genome sequence of the thermoacidophilic crenarchaeon Thermoproteus uzoniensis 768-20.</title>
        <authorList>
            <person name="Mardanov A.V."/>
            <person name="Gumerov V.M."/>
            <person name="Beletsky A.V."/>
            <person name="Prokofeva M.I."/>
            <person name="Bonch-Osmolovskaya E.A."/>
            <person name="Ravin N.V."/>
            <person name="Skryabin K.G."/>
        </authorList>
    </citation>
    <scope>NUCLEOTIDE SEQUENCE [LARGE SCALE GENOMIC DNA]</scope>
    <source>
        <strain evidence="1 2">768-20</strain>
    </source>
</reference>
<keyword evidence="2" id="KW-1185">Reference proteome</keyword>
<dbReference type="SUPFAM" id="SSF51713">
    <property type="entry name" value="tRNA-guanine transglycosylase"/>
    <property type="match status" value="1"/>
</dbReference>
<dbReference type="OrthoDB" id="6871at2157"/>
<sequence length="317" mass="35370">MRVILGTPVRTEPKPWLYFGVDAVMINALDADGRARELLGFEGELWVDSGGYQILKRGLSISPYTLAKRYRSIGCDVCLSLDIPPTPSDPPDVADRKAEASYRNWLVLKSELPGARIVPVVHVYPDEGLFLKWIKRYDGAEELAVGGAVPYILISRGVPRGSRSVALRLIAMARREFGGRLHALGLGSPSISAALEALRIDSTDSATWRLKAAYGKVLLPGGGERHVTDRQVNFGKKKARDDELVELYRFLKSSGFPVLDGFEDYIARLKASFEYRALVNAWIVLRSREPPRSKIFQKLYQQSLSLLRVDTPLQKTQ</sequence>
<dbReference type="GeneID" id="10361020"/>
<proteinExistence type="predicted"/>
<dbReference type="RefSeq" id="WP_013680302.1">
    <property type="nucleotide sequence ID" value="NC_015315.1"/>
</dbReference>
<dbReference type="EMBL" id="CP002590">
    <property type="protein sequence ID" value="AEA12967.1"/>
    <property type="molecule type" value="Genomic_DNA"/>
</dbReference>
<dbReference type="AlphaFoldDB" id="F2L240"/>
<organism evidence="1 2">
    <name type="scientific">Thermoproteus uzoniensis (strain 768-20)</name>
    <dbReference type="NCBI Taxonomy" id="999630"/>
    <lineage>
        <taxon>Archaea</taxon>
        <taxon>Thermoproteota</taxon>
        <taxon>Thermoprotei</taxon>
        <taxon>Thermoproteales</taxon>
        <taxon>Thermoproteaceae</taxon>
        <taxon>Thermoproteus</taxon>
    </lineage>
</organism>
<dbReference type="HOGENOM" id="CLU_873238_0_0_2"/>
<evidence type="ECO:0000313" key="2">
    <source>
        <dbReference type="Proteomes" id="UP000008138"/>
    </source>
</evidence>